<dbReference type="RefSeq" id="WP_093681169.1">
    <property type="nucleotide sequence ID" value="NZ_JBEXUN010000036.1"/>
</dbReference>
<keyword evidence="3" id="KW-1185">Reference proteome</keyword>
<reference evidence="2 3" key="1">
    <citation type="submission" date="2017-10" db="EMBL/GenBank/DDBJ databases">
        <title>Draft genome of actinobacteria isolated from guarana (Paullinia cupana (Mart.) Ducke.</title>
        <authorList>
            <person name="Siqueira K.A."/>
            <person name="Liotti R.G."/>
            <person name="Mendes T.A."/>
            <person name="Soares M.A."/>
        </authorList>
    </citation>
    <scope>NUCLEOTIDE SEQUENCE [LARGE SCALE GENOMIC DNA]</scope>
    <source>
        <strain evidence="2 3">199</strain>
    </source>
</reference>
<sequence length="126" mass="13965">MPYAAITYRIKAGHEDEIAAIFADFQRVDTPDYTAENGSPAGRLLGTGVFVKDDVLVRVIHYEGEFAAVGRHMAAQRGVHVLEERLAPYLAEERDTTSAEGFAAYFRDAVMRPIAQLTVDTHPTRL</sequence>
<dbReference type="InterPro" id="IPR007575">
    <property type="entry name" value="SchA_CurD-like"/>
</dbReference>
<evidence type="ECO:0000313" key="2">
    <source>
        <dbReference type="EMBL" id="RRQ88656.1"/>
    </source>
</evidence>
<proteinExistence type="predicted"/>
<dbReference type="Proteomes" id="UP000276379">
    <property type="component" value="Unassembled WGS sequence"/>
</dbReference>
<gene>
    <name evidence="2" type="ORF">CQW44_05780</name>
</gene>
<dbReference type="EMBL" id="PDES01000002">
    <property type="protein sequence ID" value="RRQ88656.1"/>
    <property type="molecule type" value="Genomic_DNA"/>
</dbReference>
<dbReference type="Pfam" id="PF04486">
    <property type="entry name" value="SchA_CurD"/>
    <property type="match status" value="1"/>
</dbReference>
<feature type="domain" description="SchA/CurD-like" evidence="1">
    <location>
        <begin position="1"/>
        <end position="118"/>
    </location>
</feature>
<evidence type="ECO:0000259" key="1">
    <source>
        <dbReference type="Pfam" id="PF04486"/>
    </source>
</evidence>
<evidence type="ECO:0000313" key="3">
    <source>
        <dbReference type="Proteomes" id="UP000276379"/>
    </source>
</evidence>
<name>A0A426SDA7_9ACTN</name>
<dbReference type="AlphaFoldDB" id="A0A426SDA7"/>
<protein>
    <submittedName>
        <fullName evidence="2">SchA/CurD</fullName>
    </submittedName>
</protein>
<accession>A0A426SDA7</accession>
<comment type="caution">
    <text evidence="2">The sequence shown here is derived from an EMBL/GenBank/DDBJ whole genome shotgun (WGS) entry which is preliminary data.</text>
</comment>
<organism evidence="2 3">
    <name type="scientific">Streptomyces griseofuscus</name>
    <dbReference type="NCBI Taxonomy" id="146922"/>
    <lineage>
        <taxon>Bacteria</taxon>
        <taxon>Bacillati</taxon>
        <taxon>Actinomycetota</taxon>
        <taxon>Actinomycetes</taxon>
        <taxon>Kitasatosporales</taxon>
        <taxon>Streptomycetaceae</taxon>
        <taxon>Streptomyces</taxon>
    </lineage>
</organism>